<dbReference type="EMBL" id="JAVDYE010000001">
    <property type="protein sequence ID" value="MDR7381767.1"/>
    <property type="molecule type" value="Genomic_DNA"/>
</dbReference>
<dbReference type="InterPro" id="IPR016195">
    <property type="entry name" value="Pol/histidinol_Pase-like"/>
</dbReference>
<dbReference type="PANTHER" id="PTHR21039:SF0">
    <property type="entry name" value="HISTIDINOL-PHOSPHATASE"/>
    <property type="match status" value="1"/>
</dbReference>
<keyword evidence="5 8" id="KW-0378">Hydrolase</keyword>
<evidence type="ECO:0000256" key="3">
    <source>
        <dbReference type="ARBA" id="ARBA00013085"/>
    </source>
</evidence>
<comment type="catalytic activity">
    <reaction evidence="7 8">
        <text>L-histidinol phosphate + H2O = L-histidinol + phosphate</text>
        <dbReference type="Rhea" id="RHEA:14465"/>
        <dbReference type="ChEBI" id="CHEBI:15377"/>
        <dbReference type="ChEBI" id="CHEBI:43474"/>
        <dbReference type="ChEBI" id="CHEBI:57699"/>
        <dbReference type="ChEBI" id="CHEBI:57980"/>
        <dbReference type="EC" id="3.1.3.15"/>
    </reaction>
</comment>
<comment type="caution">
    <text evidence="10">The sequence shown here is derived from an EMBL/GenBank/DDBJ whole genome shotgun (WGS) entry which is preliminary data.</text>
</comment>
<gene>
    <name evidence="10" type="ORF">J2S48_001282</name>
</gene>
<evidence type="ECO:0000259" key="9">
    <source>
        <dbReference type="Pfam" id="PF02811"/>
    </source>
</evidence>
<evidence type="ECO:0000313" key="11">
    <source>
        <dbReference type="Proteomes" id="UP001183585"/>
    </source>
</evidence>
<reference evidence="10 11" key="1">
    <citation type="submission" date="2023-07" db="EMBL/GenBank/DDBJ databases">
        <title>Sequencing the genomes of 1000 actinobacteria strains.</title>
        <authorList>
            <person name="Klenk H.-P."/>
        </authorList>
    </citation>
    <scope>NUCLEOTIDE SEQUENCE [LARGE SCALE GENOMIC DNA]</scope>
    <source>
        <strain evidence="10 11">DSM 45554</strain>
    </source>
</reference>
<accession>A0ABU2CKQ3</accession>
<sequence length="287" mass="32025">MTLPADSHVHSEWSWDTGGPRSHAVGRMQATCAHAVKIGLPAIYFTEHLDIPDTWRAEPEDLMPHQQDFINSSGRVDFAPFDAEGYLEAVDRMRHAFPGLRIHTGVEFGQPHLFGAQAEQIVDLGLIDRVLGSLHTIDLGEGAAEPNMLFREHDPAVVMHGYLDEVPVMVRGSDVFEVFTHIDYAVRQWPTATVGPFDPRPFEEAFRAAMRSIAEGGRALEMNTRRLWPWIPQWWAEEGGKAVSIGSDAHTPDAIAANFPEATAMLEHFGFRPGRAAEDLWTRSRAL</sequence>
<protein>
    <recommendedName>
        <fullName evidence="3 8">Histidinol-phosphatase</fullName>
        <shortName evidence="8">HolPase</shortName>
        <ecNumber evidence="3 8">3.1.3.15</ecNumber>
    </recommendedName>
</protein>
<organism evidence="10 11">
    <name type="scientific">Promicromonospora iranensis</name>
    <dbReference type="NCBI Taxonomy" id="1105144"/>
    <lineage>
        <taxon>Bacteria</taxon>
        <taxon>Bacillati</taxon>
        <taxon>Actinomycetota</taxon>
        <taxon>Actinomycetes</taxon>
        <taxon>Micrococcales</taxon>
        <taxon>Promicromonosporaceae</taxon>
        <taxon>Promicromonospora</taxon>
    </lineage>
</organism>
<dbReference type="GO" id="GO:0004401">
    <property type="term" value="F:histidinol-phosphatase activity"/>
    <property type="evidence" value="ECO:0007669"/>
    <property type="project" value="UniProtKB-EC"/>
</dbReference>
<evidence type="ECO:0000313" key="10">
    <source>
        <dbReference type="EMBL" id="MDR7381767.1"/>
    </source>
</evidence>
<evidence type="ECO:0000256" key="8">
    <source>
        <dbReference type="RuleBase" id="RU366003"/>
    </source>
</evidence>
<dbReference type="Gene3D" id="3.20.20.140">
    <property type="entry name" value="Metal-dependent hydrolases"/>
    <property type="match status" value="1"/>
</dbReference>
<evidence type="ECO:0000256" key="1">
    <source>
        <dbReference type="ARBA" id="ARBA00004970"/>
    </source>
</evidence>
<comment type="pathway">
    <text evidence="1 8">Amino-acid biosynthesis; L-histidine biosynthesis; L-histidine from 5-phospho-alpha-D-ribose 1-diphosphate: step 8/9.</text>
</comment>
<keyword evidence="11" id="KW-1185">Reference proteome</keyword>
<evidence type="ECO:0000256" key="4">
    <source>
        <dbReference type="ARBA" id="ARBA00022605"/>
    </source>
</evidence>
<dbReference type="PANTHER" id="PTHR21039">
    <property type="entry name" value="HISTIDINOL PHOSPHATASE-RELATED"/>
    <property type="match status" value="1"/>
</dbReference>
<dbReference type="Proteomes" id="UP001183585">
    <property type="component" value="Unassembled WGS sequence"/>
</dbReference>
<evidence type="ECO:0000256" key="6">
    <source>
        <dbReference type="ARBA" id="ARBA00023102"/>
    </source>
</evidence>
<evidence type="ECO:0000256" key="2">
    <source>
        <dbReference type="ARBA" id="ARBA00009152"/>
    </source>
</evidence>
<name>A0ABU2CKQ3_9MICO</name>
<dbReference type="SUPFAM" id="SSF89550">
    <property type="entry name" value="PHP domain-like"/>
    <property type="match status" value="1"/>
</dbReference>
<dbReference type="RefSeq" id="WP_274995520.1">
    <property type="nucleotide sequence ID" value="NZ_JAJQQP010000010.1"/>
</dbReference>
<dbReference type="InterPro" id="IPR010140">
    <property type="entry name" value="Histidinol_P_phosphatase_HisJ"/>
</dbReference>
<evidence type="ECO:0000256" key="5">
    <source>
        <dbReference type="ARBA" id="ARBA00022801"/>
    </source>
</evidence>
<proteinExistence type="inferred from homology"/>
<evidence type="ECO:0000256" key="7">
    <source>
        <dbReference type="ARBA" id="ARBA00049158"/>
    </source>
</evidence>
<keyword evidence="4 8" id="KW-0028">Amino-acid biosynthesis</keyword>
<feature type="domain" description="PHP" evidence="9">
    <location>
        <begin position="6"/>
        <end position="224"/>
    </location>
</feature>
<dbReference type="InterPro" id="IPR004013">
    <property type="entry name" value="PHP_dom"/>
</dbReference>
<comment type="similarity">
    <text evidence="2 8">Belongs to the PHP hydrolase family. HisK subfamily.</text>
</comment>
<keyword evidence="6 8" id="KW-0368">Histidine biosynthesis</keyword>
<dbReference type="Pfam" id="PF02811">
    <property type="entry name" value="PHP"/>
    <property type="match status" value="1"/>
</dbReference>
<dbReference type="EC" id="3.1.3.15" evidence="3 8"/>